<reference evidence="2" key="1">
    <citation type="submission" date="2009-08" db="EMBL/GenBank/DDBJ databases">
        <title>The complete genome of Chitinophaga pinensis DSM 2588.</title>
        <authorList>
            <consortium name="US DOE Joint Genome Institute (JGI-PGF)"/>
            <person name="Lucas S."/>
            <person name="Copeland A."/>
            <person name="Lapidus A."/>
            <person name="Glavina del Rio T."/>
            <person name="Dalin E."/>
            <person name="Tice H."/>
            <person name="Bruce D."/>
            <person name="Goodwin L."/>
            <person name="Pitluck S."/>
            <person name="Kyrpides N."/>
            <person name="Mavromatis K."/>
            <person name="Ivanova N."/>
            <person name="Mikhailova N."/>
            <person name="Sims D."/>
            <person name="Meinche L."/>
            <person name="Brettin T."/>
            <person name="Detter J.C."/>
            <person name="Han C."/>
            <person name="Larimer F."/>
            <person name="Land M."/>
            <person name="Hauser L."/>
            <person name="Markowitz V."/>
            <person name="Cheng J.-F."/>
            <person name="Hugenholtz P."/>
            <person name="Woyke T."/>
            <person name="Wu D."/>
            <person name="Spring S."/>
            <person name="Klenk H.-P."/>
            <person name="Eisen J.A."/>
        </authorList>
    </citation>
    <scope>NUCLEOTIDE SEQUENCE [LARGE SCALE GENOMIC DNA]</scope>
    <source>
        <strain evidence="2">ATCC 43595 / DSM 2588 / LMG 13176 / NBRC 15968 / NCIMB 11800 / UQM 2034</strain>
    </source>
</reference>
<proteinExistence type="predicted"/>
<evidence type="ECO:0000313" key="2">
    <source>
        <dbReference type="Proteomes" id="UP000002215"/>
    </source>
</evidence>
<dbReference type="KEGG" id="cpi:Cpin_6041"/>
<dbReference type="AlphaFoldDB" id="A0A979GVJ1"/>
<dbReference type="Proteomes" id="UP000002215">
    <property type="component" value="Chromosome"/>
</dbReference>
<reference evidence="1 2" key="2">
    <citation type="journal article" date="2010" name="Stand. Genomic Sci.">
        <title>Complete genome sequence of Chitinophaga pinensis type strain (UQM 2034).</title>
        <authorList>
            <person name="Glavina Del Rio T."/>
            <person name="Abt B."/>
            <person name="Spring S."/>
            <person name="Lapidus A."/>
            <person name="Nolan M."/>
            <person name="Tice H."/>
            <person name="Copeland A."/>
            <person name="Cheng J.F."/>
            <person name="Chen F."/>
            <person name="Bruce D."/>
            <person name="Goodwin L."/>
            <person name="Pitluck S."/>
            <person name="Ivanova N."/>
            <person name="Mavromatis K."/>
            <person name="Mikhailova N."/>
            <person name="Pati A."/>
            <person name="Chen A."/>
            <person name="Palaniappan K."/>
            <person name="Land M."/>
            <person name="Hauser L."/>
            <person name="Chang Y.J."/>
            <person name="Jeffries C.D."/>
            <person name="Chain P."/>
            <person name="Saunders E."/>
            <person name="Detter J.C."/>
            <person name="Brettin T."/>
            <person name="Rohde M."/>
            <person name="Goker M."/>
            <person name="Bristow J."/>
            <person name="Eisen J.A."/>
            <person name="Markowitz V."/>
            <person name="Hugenholtz P."/>
            <person name="Kyrpides N.C."/>
            <person name="Klenk H.P."/>
            <person name="Lucas S."/>
        </authorList>
    </citation>
    <scope>NUCLEOTIDE SEQUENCE [LARGE SCALE GENOMIC DNA]</scope>
    <source>
        <strain evidence="2">ATCC 43595 / DSM 2588 / LMG 13176 / NBRC 15968 / NCIMB 11800 / UQM 2034</strain>
    </source>
</reference>
<dbReference type="EMBL" id="CP001699">
    <property type="protein sequence ID" value="ACU63453.1"/>
    <property type="molecule type" value="Genomic_DNA"/>
</dbReference>
<organism evidence="1 2">
    <name type="scientific">Chitinophaga pinensis (strain ATCC 43595 / DSM 2588 / LMG 13176 / NBRC 15968 / NCIMB 11800 / UQM 2034)</name>
    <dbReference type="NCBI Taxonomy" id="485918"/>
    <lineage>
        <taxon>Bacteria</taxon>
        <taxon>Pseudomonadati</taxon>
        <taxon>Bacteroidota</taxon>
        <taxon>Chitinophagia</taxon>
        <taxon>Chitinophagales</taxon>
        <taxon>Chitinophagaceae</taxon>
        <taxon>Chitinophaga</taxon>
    </lineage>
</organism>
<evidence type="ECO:0000313" key="1">
    <source>
        <dbReference type="EMBL" id="ACU63453.1"/>
    </source>
</evidence>
<dbReference type="RefSeq" id="WP_012793618.1">
    <property type="nucleotide sequence ID" value="NC_013132.1"/>
</dbReference>
<accession>A0A979GVJ1</accession>
<gene>
    <name evidence="1" type="ordered locus">Cpin_6041</name>
</gene>
<sequence>MAEDAKQEKEILAELKKDFPLTKESLKEIDLSQFSSLHRSEHFRVTYAWKFTSFLQRVYFVKYRNSHKTTTTPSQADLTLPADTTVKYAGIYVKFDQPMPDFIIRANTQGDKFLNLYFPNSVKVKTVPAFNHKYILESEEAGTIEQVIGVELFNTMLNAGDVNVEVKDNKCFIYGLKPFGYNYARLLISIAEDVIKRNVGQPDMVTE</sequence>
<name>A0A979GVJ1_CHIPD</name>
<dbReference type="OrthoDB" id="650731at2"/>
<protein>
    <submittedName>
        <fullName evidence="1">Uncharacterized protein</fullName>
    </submittedName>
</protein>